<organism evidence="2 3">
    <name type="scientific">Nonomuraea harbinensis</name>
    <dbReference type="NCBI Taxonomy" id="1286938"/>
    <lineage>
        <taxon>Bacteria</taxon>
        <taxon>Bacillati</taxon>
        <taxon>Actinomycetota</taxon>
        <taxon>Actinomycetes</taxon>
        <taxon>Streptosporangiales</taxon>
        <taxon>Streptosporangiaceae</taxon>
        <taxon>Nonomuraea</taxon>
    </lineage>
</organism>
<name>A0ABW1C5N1_9ACTN</name>
<gene>
    <name evidence="2" type="ORF">ACFPUY_33495</name>
</gene>
<evidence type="ECO:0000256" key="1">
    <source>
        <dbReference type="SAM" id="MobiDB-lite"/>
    </source>
</evidence>
<feature type="region of interest" description="Disordered" evidence="1">
    <location>
        <begin position="47"/>
        <end position="71"/>
    </location>
</feature>
<proteinExistence type="predicted"/>
<reference evidence="3" key="1">
    <citation type="journal article" date="2019" name="Int. J. Syst. Evol. Microbiol.">
        <title>The Global Catalogue of Microorganisms (GCM) 10K type strain sequencing project: providing services to taxonomists for standard genome sequencing and annotation.</title>
        <authorList>
            <consortium name="The Broad Institute Genomics Platform"/>
            <consortium name="The Broad Institute Genome Sequencing Center for Infectious Disease"/>
            <person name="Wu L."/>
            <person name="Ma J."/>
        </authorList>
    </citation>
    <scope>NUCLEOTIDE SEQUENCE [LARGE SCALE GENOMIC DNA]</scope>
    <source>
        <strain evidence="3">CGMCC 4.7106</strain>
    </source>
</reference>
<comment type="caution">
    <text evidence="2">The sequence shown here is derived from an EMBL/GenBank/DDBJ whole genome shotgun (WGS) entry which is preliminary data.</text>
</comment>
<keyword evidence="3" id="KW-1185">Reference proteome</keyword>
<sequence>MPLVVCRDVKSHRDARKFQTLKVVENHLLELKGTERATRTLASQELMESANAEPAVRALPSTPDGEDAVAG</sequence>
<dbReference type="EMBL" id="JBHSNW010000022">
    <property type="protein sequence ID" value="MFC5820041.1"/>
    <property type="molecule type" value="Genomic_DNA"/>
</dbReference>
<dbReference type="Proteomes" id="UP001596096">
    <property type="component" value="Unassembled WGS sequence"/>
</dbReference>
<evidence type="ECO:0000313" key="2">
    <source>
        <dbReference type="EMBL" id="MFC5820041.1"/>
    </source>
</evidence>
<evidence type="ECO:0000313" key="3">
    <source>
        <dbReference type="Proteomes" id="UP001596096"/>
    </source>
</evidence>
<protein>
    <submittedName>
        <fullName evidence="2">Uncharacterized protein</fullName>
    </submittedName>
</protein>
<dbReference type="RefSeq" id="WP_219544902.1">
    <property type="nucleotide sequence ID" value="NZ_JAHKRN010000011.1"/>
</dbReference>
<accession>A0ABW1C5N1</accession>